<dbReference type="GO" id="GO:0051537">
    <property type="term" value="F:2 iron, 2 sulfur cluster binding"/>
    <property type="evidence" value="ECO:0007669"/>
    <property type="project" value="UniProtKB-ARBA"/>
</dbReference>
<dbReference type="Pfam" id="PF01521">
    <property type="entry name" value="Fe-S_biosyn"/>
    <property type="match status" value="1"/>
</dbReference>
<dbReference type="InterPro" id="IPR016092">
    <property type="entry name" value="ATAP"/>
</dbReference>
<dbReference type="Gene3D" id="2.60.300.12">
    <property type="entry name" value="HesB-like domain"/>
    <property type="match status" value="1"/>
</dbReference>
<dbReference type="OrthoDB" id="9801228at2"/>
<dbReference type="NCBIfam" id="TIGR00049">
    <property type="entry name" value="iron-sulfur cluster assembly accessory protein"/>
    <property type="match status" value="1"/>
</dbReference>
<dbReference type="PANTHER" id="PTHR43011">
    <property type="entry name" value="IRON-SULFUR CLUSTER ASSEMBLY 2 HOMOLOG, MITOCHONDRIAL"/>
    <property type="match status" value="1"/>
</dbReference>
<dbReference type="PANTHER" id="PTHR43011:SF1">
    <property type="entry name" value="IRON-SULFUR CLUSTER ASSEMBLY 2 HOMOLOG, MITOCHONDRIAL"/>
    <property type="match status" value="1"/>
</dbReference>
<dbReference type="RefSeq" id="WP_104506596.1">
    <property type="nucleotide sequence ID" value="NZ_JACIGC010000007.1"/>
</dbReference>
<sequence>MIHLTPSAVSAAKTLVETAKSPTEGLRIMVEAGGCSGFMYKMELAPEQRAGDTMIEADGVKIFIDDLSQPMVAGMVVDYASSLEHSGFVFQNPNATASCGCGKSFA</sequence>
<evidence type="ECO:0000313" key="3">
    <source>
        <dbReference type="Proteomes" id="UP000239089"/>
    </source>
</evidence>
<dbReference type="InterPro" id="IPR035903">
    <property type="entry name" value="HesB-like_dom_sf"/>
</dbReference>
<proteinExistence type="predicted"/>
<dbReference type="GO" id="GO:0016226">
    <property type="term" value="P:iron-sulfur cluster assembly"/>
    <property type="evidence" value="ECO:0007669"/>
    <property type="project" value="InterPro"/>
</dbReference>
<dbReference type="PROSITE" id="PS01152">
    <property type="entry name" value="HESB"/>
    <property type="match status" value="1"/>
</dbReference>
<organism evidence="2 3">
    <name type="scientific">Rhodoblastus sphagnicola</name>
    <dbReference type="NCBI Taxonomy" id="333368"/>
    <lineage>
        <taxon>Bacteria</taxon>
        <taxon>Pseudomonadati</taxon>
        <taxon>Pseudomonadota</taxon>
        <taxon>Alphaproteobacteria</taxon>
        <taxon>Hyphomicrobiales</taxon>
        <taxon>Rhodoblastaceae</taxon>
        <taxon>Rhodoblastus</taxon>
    </lineage>
</organism>
<dbReference type="SUPFAM" id="SSF89360">
    <property type="entry name" value="HesB-like domain"/>
    <property type="match status" value="1"/>
</dbReference>
<dbReference type="EMBL" id="NHSJ01000034">
    <property type="protein sequence ID" value="PPQ32823.1"/>
    <property type="molecule type" value="Genomic_DNA"/>
</dbReference>
<dbReference type="InterPro" id="IPR017870">
    <property type="entry name" value="FeS_cluster_insertion_CS"/>
</dbReference>
<dbReference type="GO" id="GO:0005506">
    <property type="term" value="F:iron ion binding"/>
    <property type="evidence" value="ECO:0007669"/>
    <property type="project" value="TreeGrafter"/>
</dbReference>
<dbReference type="InterPro" id="IPR000361">
    <property type="entry name" value="ATAP_core_dom"/>
</dbReference>
<name>A0A2S6NDZ0_9HYPH</name>
<evidence type="ECO:0000259" key="1">
    <source>
        <dbReference type="Pfam" id="PF01521"/>
    </source>
</evidence>
<evidence type="ECO:0000313" key="2">
    <source>
        <dbReference type="EMBL" id="PPQ32823.1"/>
    </source>
</evidence>
<gene>
    <name evidence="2" type="ORF">CCR94_04085</name>
</gene>
<dbReference type="Proteomes" id="UP000239089">
    <property type="component" value="Unassembled WGS sequence"/>
</dbReference>
<dbReference type="GO" id="GO:0051539">
    <property type="term" value="F:4 iron, 4 sulfur cluster binding"/>
    <property type="evidence" value="ECO:0007669"/>
    <property type="project" value="TreeGrafter"/>
</dbReference>
<accession>A0A2S6NDZ0</accession>
<protein>
    <submittedName>
        <fullName evidence="2">Iron-sulfur cluster assembly accessory protein</fullName>
    </submittedName>
</protein>
<keyword evidence="3" id="KW-1185">Reference proteome</keyword>
<reference evidence="2 3" key="1">
    <citation type="journal article" date="2018" name="Arch. Microbiol.">
        <title>New insights into the metabolic potential of the phototrophic purple bacterium Rhodopila globiformis DSM 161(T) from its draft genome sequence and evidence for a vanadium-dependent nitrogenase.</title>
        <authorList>
            <person name="Imhoff J.F."/>
            <person name="Rahn T."/>
            <person name="Kunzel S."/>
            <person name="Neulinger S.C."/>
        </authorList>
    </citation>
    <scope>NUCLEOTIDE SEQUENCE [LARGE SCALE GENOMIC DNA]</scope>
    <source>
        <strain evidence="2 3">DSM 16996</strain>
    </source>
</reference>
<feature type="domain" description="Core" evidence="1">
    <location>
        <begin position="2"/>
        <end position="103"/>
    </location>
</feature>
<comment type="caution">
    <text evidence="2">The sequence shown here is derived from an EMBL/GenBank/DDBJ whole genome shotgun (WGS) entry which is preliminary data.</text>
</comment>
<dbReference type="AlphaFoldDB" id="A0A2S6NDZ0"/>